<evidence type="ECO:0008006" key="3">
    <source>
        <dbReference type="Google" id="ProtNLM"/>
    </source>
</evidence>
<protein>
    <recommendedName>
        <fullName evidence="3">AMP-binding enzyme</fullName>
    </recommendedName>
</protein>
<dbReference type="AlphaFoldDB" id="A0A3D3QYY5"/>
<comment type="caution">
    <text evidence="1">The sequence shown here is derived from an EMBL/GenBank/DDBJ whole genome shotgun (WGS) entry which is preliminary data.</text>
</comment>
<name>A0A3D3QYY5_9PLAN</name>
<dbReference type="Proteomes" id="UP000263642">
    <property type="component" value="Unassembled WGS sequence"/>
</dbReference>
<gene>
    <name evidence="1" type="ORF">DIT97_00220</name>
</gene>
<dbReference type="SUPFAM" id="SSF56801">
    <property type="entry name" value="Acetyl-CoA synthetase-like"/>
    <property type="match status" value="1"/>
</dbReference>
<dbReference type="EMBL" id="DQAY01000005">
    <property type="protein sequence ID" value="HCO21556.1"/>
    <property type="molecule type" value="Genomic_DNA"/>
</dbReference>
<dbReference type="Gene3D" id="3.40.50.12780">
    <property type="entry name" value="N-terminal domain of ligase-like"/>
    <property type="match status" value="1"/>
</dbReference>
<reference evidence="1 2" key="1">
    <citation type="journal article" date="2018" name="Nat. Biotechnol.">
        <title>A standardized bacterial taxonomy based on genome phylogeny substantially revises the tree of life.</title>
        <authorList>
            <person name="Parks D.H."/>
            <person name="Chuvochina M."/>
            <person name="Waite D.W."/>
            <person name="Rinke C."/>
            <person name="Skarshewski A."/>
            <person name="Chaumeil P.A."/>
            <person name="Hugenholtz P."/>
        </authorList>
    </citation>
    <scope>NUCLEOTIDE SEQUENCE [LARGE SCALE GENOMIC DNA]</scope>
    <source>
        <strain evidence="1">UBA9375</strain>
    </source>
</reference>
<evidence type="ECO:0000313" key="1">
    <source>
        <dbReference type="EMBL" id="HCO21556.1"/>
    </source>
</evidence>
<organism evidence="1 2">
    <name type="scientific">Gimesia maris</name>
    <dbReference type="NCBI Taxonomy" id="122"/>
    <lineage>
        <taxon>Bacteria</taxon>
        <taxon>Pseudomonadati</taxon>
        <taxon>Planctomycetota</taxon>
        <taxon>Planctomycetia</taxon>
        <taxon>Planctomycetales</taxon>
        <taxon>Planctomycetaceae</taxon>
        <taxon>Gimesia</taxon>
    </lineage>
</organism>
<evidence type="ECO:0000313" key="2">
    <source>
        <dbReference type="Proteomes" id="UP000263642"/>
    </source>
</evidence>
<accession>A0A3D3QYY5</accession>
<dbReference type="InterPro" id="IPR042099">
    <property type="entry name" value="ANL_N_sf"/>
</dbReference>
<sequence length="367" mass="41573">MTDNSNLDELVKQNQEALDAHTRESVQWHFNPETGSPYWLEKAKSFDFNPLTDVNCFEDLNKFPLFEDDELRGGPLDRWIPKALLGKPTYVFETGGTTGIPKSRVVIDDFRIDYENFSDTLPDESFPKGANWLMLGPSGPRRLRLAVEHMAQYRGGISFCVDLDPRWVVKLIKKGKIDEVKEYSAHVIDQAMAILGAGHKIKCMFTTPKLLEALAMRLMDEGSSIEEAGITGIFCGGTEFTQQWYRFAREELLGENVYITPTYGNTLMGLACGKPFDPADDYKITYYAPQPRAAIRVVDFDDHTKVVPYGETGRVKLFTMTKELFIPGFLERDEGEREKPHVKYPWDGVSGVRPFHKIASSTTVGVY</sequence>
<proteinExistence type="predicted"/>